<dbReference type="EMBL" id="KZ302052">
    <property type="protein sequence ID" value="PFH48721.1"/>
    <property type="molecule type" value="Genomic_DNA"/>
</dbReference>
<feature type="transmembrane region" description="Helical" evidence="1">
    <location>
        <begin position="42"/>
        <end position="61"/>
    </location>
</feature>
<feature type="transmembrane region" description="Helical" evidence="1">
    <location>
        <begin position="156"/>
        <end position="179"/>
    </location>
</feature>
<keyword evidence="1" id="KW-1133">Transmembrane helix</keyword>
<feature type="transmembrane region" description="Helical" evidence="1">
    <location>
        <begin position="108"/>
        <end position="132"/>
    </location>
</feature>
<feature type="domain" description="DUF6533" evidence="2">
    <location>
        <begin position="8"/>
        <end position="53"/>
    </location>
</feature>
<dbReference type="AlphaFoldDB" id="A0A2A9NK90"/>
<dbReference type="InterPro" id="IPR045340">
    <property type="entry name" value="DUF6533"/>
</dbReference>
<keyword evidence="1" id="KW-0812">Transmembrane</keyword>
<accession>A0A2A9NK90</accession>
<name>A0A2A9NK90_9AGAR</name>
<feature type="transmembrane region" description="Helical" evidence="1">
    <location>
        <begin position="73"/>
        <end position="96"/>
    </location>
</feature>
<sequence>MINDTLRYCEVSAATIFFLDYFLTLDSEITLIWKSNWGVVKALFLIMRYMPLMDITLRLYHQFVLSISHWNCVLSGQIVPVSITIGLAAAECLLAVRTWCLWHRRRVVGILIFSLATGSFISTMVLIVQYLISVKYVPSPFSTQILCKVDAVRKLFIAYAILLGLEITLLFATITAGINMRRLGSPGFTKIVVRDGACVTSIMMWILSKHAGIFYYIYLGALSAVNMVLLAKQTEYSNSLVFLHRVLHSVLAARVVFNLRANTHKGTCPTH</sequence>
<keyword evidence="4" id="KW-1185">Reference proteome</keyword>
<dbReference type="Proteomes" id="UP000242287">
    <property type="component" value="Unassembled WGS sequence"/>
</dbReference>
<dbReference type="Pfam" id="PF20151">
    <property type="entry name" value="DUF6533"/>
    <property type="match status" value="1"/>
</dbReference>
<gene>
    <name evidence="3" type="ORF">AMATHDRAFT_42038</name>
</gene>
<reference evidence="3 4" key="1">
    <citation type="submission" date="2014-02" db="EMBL/GenBank/DDBJ databases">
        <title>Transposable element dynamics among asymbiotic and ectomycorrhizal Amanita fungi.</title>
        <authorList>
            <consortium name="DOE Joint Genome Institute"/>
            <person name="Hess J."/>
            <person name="Skrede I."/>
            <person name="Wolfe B."/>
            <person name="LaButti K."/>
            <person name="Ohm R.A."/>
            <person name="Grigoriev I.V."/>
            <person name="Pringle A."/>
        </authorList>
    </citation>
    <scope>NUCLEOTIDE SEQUENCE [LARGE SCALE GENOMIC DNA]</scope>
    <source>
        <strain evidence="3 4">SKay4041</strain>
    </source>
</reference>
<organism evidence="3 4">
    <name type="scientific">Amanita thiersii Skay4041</name>
    <dbReference type="NCBI Taxonomy" id="703135"/>
    <lineage>
        <taxon>Eukaryota</taxon>
        <taxon>Fungi</taxon>
        <taxon>Dikarya</taxon>
        <taxon>Basidiomycota</taxon>
        <taxon>Agaricomycotina</taxon>
        <taxon>Agaricomycetes</taxon>
        <taxon>Agaricomycetidae</taxon>
        <taxon>Agaricales</taxon>
        <taxon>Pluteineae</taxon>
        <taxon>Amanitaceae</taxon>
        <taxon>Amanita</taxon>
    </lineage>
</organism>
<evidence type="ECO:0000259" key="2">
    <source>
        <dbReference type="Pfam" id="PF20151"/>
    </source>
</evidence>
<evidence type="ECO:0000256" key="1">
    <source>
        <dbReference type="SAM" id="Phobius"/>
    </source>
</evidence>
<protein>
    <recommendedName>
        <fullName evidence="2">DUF6533 domain-containing protein</fullName>
    </recommendedName>
</protein>
<evidence type="ECO:0000313" key="3">
    <source>
        <dbReference type="EMBL" id="PFH48721.1"/>
    </source>
</evidence>
<dbReference type="OrthoDB" id="2958007at2759"/>
<proteinExistence type="predicted"/>
<feature type="transmembrane region" description="Helical" evidence="1">
    <location>
        <begin position="213"/>
        <end position="231"/>
    </location>
</feature>
<keyword evidence="1" id="KW-0472">Membrane</keyword>
<evidence type="ECO:0000313" key="4">
    <source>
        <dbReference type="Proteomes" id="UP000242287"/>
    </source>
</evidence>